<keyword evidence="2" id="KW-1185">Reference proteome</keyword>
<proteinExistence type="predicted"/>
<name>A0ABP9P156_9BACT</name>
<organism evidence="1 2">
    <name type="scientific">Prosthecobacter algae</name>
    <dbReference type="NCBI Taxonomy" id="1144682"/>
    <lineage>
        <taxon>Bacteria</taxon>
        <taxon>Pseudomonadati</taxon>
        <taxon>Verrucomicrobiota</taxon>
        <taxon>Verrucomicrobiia</taxon>
        <taxon>Verrucomicrobiales</taxon>
        <taxon>Verrucomicrobiaceae</taxon>
        <taxon>Prosthecobacter</taxon>
    </lineage>
</organism>
<evidence type="ECO:0000313" key="2">
    <source>
        <dbReference type="Proteomes" id="UP001499852"/>
    </source>
</evidence>
<comment type="caution">
    <text evidence="1">The sequence shown here is derived from an EMBL/GenBank/DDBJ whole genome shotgun (WGS) entry which is preliminary data.</text>
</comment>
<dbReference type="RefSeq" id="WP_345735186.1">
    <property type="nucleotide sequence ID" value="NZ_BAABIA010000002.1"/>
</dbReference>
<sequence length="285" mass="32421">MLSLAAQAGVLDRKPDYTDYDVPLYEQITNRIRAKILARLGEGTNTRDRYFIIPFAYQNKGNAPEFSHSFMSVIRVLADHRQRHLTAGLTKGTYKHREFEAFTISWLPHDFSTNPHLCVFKGFGSRLFPKMNACPLSVGRDFNLAETIQLAVNAKNAVCMWGPYEISQGGFDLGVQRLRLLESGAIMYRADDRLYRKNRSAINCFHAMAGLYDLYPNGGIFGTGFKMWGVNGTARVLMEYRDTANLRGLLLETVDEKKDRFGFVYADPNGRKPYNPFKVASAYRK</sequence>
<accession>A0ABP9P156</accession>
<dbReference type="EMBL" id="BAABIA010000002">
    <property type="protein sequence ID" value="GAA5135578.1"/>
    <property type="molecule type" value="Genomic_DNA"/>
</dbReference>
<dbReference type="Proteomes" id="UP001499852">
    <property type="component" value="Unassembled WGS sequence"/>
</dbReference>
<evidence type="ECO:0000313" key="1">
    <source>
        <dbReference type="EMBL" id="GAA5135578.1"/>
    </source>
</evidence>
<reference evidence="2" key="1">
    <citation type="journal article" date="2019" name="Int. J. Syst. Evol. Microbiol.">
        <title>The Global Catalogue of Microorganisms (GCM) 10K type strain sequencing project: providing services to taxonomists for standard genome sequencing and annotation.</title>
        <authorList>
            <consortium name="The Broad Institute Genomics Platform"/>
            <consortium name="The Broad Institute Genome Sequencing Center for Infectious Disease"/>
            <person name="Wu L."/>
            <person name="Ma J."/>
        </authorList>
    </citation>
    <scope>NUCLEOTIDE SEQUENCE [LARGE SCALE GENOMIC DNA]</scope>
    <source>
        <strain evidence="2">JCM 18053</strain>
    </source>
</reference>
<gene>
    <name evidence="1" type="ORF">GCM10023213_09140</name>
</gene>
<protein>
    <submittedName>
        <fullName evidence="1">Uncharacterized protein</fullName>
    </submittedName>
</protein>